<evidence type="ECO:0000256" key="1">
    <source>
        <dbReference type="SAM" id="MobiDB-lite"/>
    </source>
</evidence>
<feature type="compositionally biased region" description="Polar residues" evidence="1">
    <location>
        <begin position="411"/>
        <end position="423"/>
    </location>
</feature>
<dbReference type="EMBL" id="CAWYQH010000046">
    <property type="protein sequence ID" value="CAK8678008.1"/>
    <property type="molecule type" value="Genomic_DNA"/>
</dbReference>
<proteinExistence type="predicted"/>
<comment type="caution">
    <text evidence="3">The sequence shown here is derived from an EMBL/GenBank/DDBJ whole genome shotgun (WGS) entry which is preliminary data.</text>
</comment>
<keyword evidence="2" id="KW-1133">Transmembrane helix</keyword>
<organism evidence="3 4">
    <name type="scientific">Clavelina lepadiformis</name>
    <name type="common">Light-bulb sea squirt</name>
    <name type="synonym">Ascidia lepadiformis</name>
    <dbReference type="NCBI Taxonomy" id="159417"/>
    <lineage>
        <taxon>Eukaryota</taxon>
        <taxon>Metazoa</taxon>
        <taxon>Chordata</taxon>
        <taxon>Tunicata</taxon>
        <taxon>Ascidiacea</taxon>
        <taxon>Aplousobranchia</taxon>
        <taxon>Clavelinidae</taxon>
        <taxon>Clavelina</taxon>
    </lineage>
</organism>
<evidence type="ECO:0000313" key="4">
    <source>
        <dbReference type="Proteomes" id="UP001642483"/>
    </source>
</evidence>
<gene>
    <name evidence="3" type="ORF">CVLEPA_LOCUS7973</name>
</gene>
<accession>A0ABP0FE91</accession>
<dbReference type="PANTHER" id="PTHR15326">
    <property type="entry name" value="SPERMATOGENESIS-ASSOCIATED PROTEIN 2/TAMOZHENNIC"/>
    <property type="match status" value="1"/>
</dbReference>
<dbReference type="PANTHER" id="PTHR15326:SF2">
    <property type="entry name" value="PROTEIN TAMOZHENNIC"/>
    <property type="match status" value="1"/>
</dbReference>
<keyword evidence="4" id="KW-1185">Reference proteome</keyword>
<dbReference type="Gene3D" id="1.20.58.2190">
    <property type="match status" value="1"/>
</dbReference>
<feature type="region of interest" description="Disordered" evidence="1">
    <location>
        <begin position="267"/>
        <end position="290"/>
    </location>
</feature>
<keyword evidence="2" id="KW-0472">Membrane</keyword>
<name>A0ABP0FE91_CLALP</name>
<feature type="region of interest" description="Disordered" evidence="1">
    <location>
        <begin position="379"/>
        <end position="462"/>
    </location>
</feature>
<evidence type="ECO:0000256" key="2">
    <source>
        <dbReference type="SAM" id="Phobius"/>
    </source>
</evidence>
<evidence type="ECO:0000313" key="3">
    <source>
        <dbReference type="EMBL" id="CAK8678008.1"/>
    </source>
</evidence>
<keyword evidence="2" id="KW-0812">Transmembrane</keyword>
<feature type="transmembrane region" description="Helical" evidence="2">
    <location>
        <begin position="85"/>
        <end position="101"/>
    </location>
</feature>
<feature type="region of interest" description="Disordered" evidence="1">
    <location>
        <begin position="486"/>
        <end position="563"/>
    </location>
</feature>
<reference evidence="3 4" key="1">
    <citation type="submission" date="2024-02" db="EMBL/GenBank/DDBJ databases">
        <authorList>
            <person name="Daric V."/>
            <person name="Darras S."/>
        </authorList>
    </citation>
    <scope>NUCLEOTIDE SEQUENCE [LARGE SCALE GENOMIC DNA]</scope>
</reference>
<feature type="compositionally biased region" description="Basic and acidic residues" evidence="1">
    <location>
        <begin position="517"/>
        <end position="527"/>
    </location>
</feature>
<sequence>MERNEYEMMYKKHFVKNKDFELGVCCLDEDYMQVSDEYKQVFSCAETYLKQKNVQHQKPGDSNYFVFHNFNVFVKRNRDQHIKNTWGGLASVFLLLTWYALRVLRAPWRKSYHRIKTYSGHFQHEIYGNFPHAVAIELMERLGYIYHDKQQTFLFQQQSLTTGSWKDALTRAGMDFFLVHVRCSLTSTQTGRSIEVESILDTSEGEDTLLYAPQSLKQSPLNNSETDLAATKPAISSVHETLSKRHSSPAVPKKSAYVRNQLLGETTVPLNSATSKRPSRPPSADWQRAGAVPNQYVSNKVMRKVTLGRKHSLEGGESSRAAIPWEHRFTSSAIPSSTQCSSRRRADDYSNYVPQFTEDNEDLTLYEGKDSIEQSVIDSAIRYPPQDSYPAAGARDNNRPRRSPTGGDITNPMNTLKVGSTSGWPRKSTLGHDNYVSVKPIPRSKIAHPPRDRVESGYYSEWQSTRSDPIYRSPEVVSMDTVAHQAYKRPGRGQRFNDPSSNVKGGEYVHVFPPKRPPGDGRSEAPRGHIYQEIPEGQWSTTPRLASNSSKTRLNKSSNTLRK</sequence>
<protein>
    <submittedName>
        <fullName evidence="3">Uncharacterized protein</fullName>
    </submittedName>
</protein>
<dbReference type="Proteomes" id="UP001642483">
    <property type="component" value="Unassembled WGS sequence"/>
</dbReference>
<feature type="compositionally biased region" description="Polar residues" evidence="1">
    <location>
        <begin position="538"/>
        <end position="563"/>
    </location>
</feature>